<dbReference type="Proteomes" id="UP000037931">
    <property type="component" value="Unassembled WGS sequence"/>
</dbReference>
<dbReference type="Gene3D" id="3.30.2090.10">
    <property type="entry name" value="Multidrug efflux transporter AcrB TolC docking domain, DN and DC subdomains"/>
    <property type="match status" value="2"/>
</dbReference>
<keyword evidence="1" id="KW-0472">Membrane</keyword>
<gene>
    <name evidence="2" type="ORF">PF66_01345</name>
</gene>
<dbReference type="InterPro" id="IPR027463">
    <property type="entry name" value="AcrB_DN_DC_subdom"/>
</dbReference>
<feature type="transmembrane region" description="Helical" evidence="1">
    <location>
        <begin position="953"/>
        <end position="971"/>
    </location>
</feature>
<proteinExistence type="predicted"/>
<comment type="caution">
    <text evidence="2">The sequence shown here is derived from an EMBL/GenBank/DDBJ whole genome shotgun (WGS) entry which is preliminary data.</text>
</comment>
<feature type="transmembrane region" description="Helical" evidence="1">
    <location>
        <begin position="333"/>
        <end position="352"/>
    </location>
</feature>
<accession>A0A0M9GI13</accession>
<dbReference type="OrthoDB" id="9757940at2"/>
<dbReference type="GO" id="GO:0005886">
    <property type="term" value="C:plasma membrane"/>
    <property type="evidence" value="ECO:0007669"/>
    <property type="project" value="TreeGrafter"/>
</dbReference>
<dbReference type="STRING" id="50340.PF66_01345"/>
<dbReference type="PATRIC" id="fig|50340.43.peg.4498"/>
<feature type="transmembrane region" description="Helical" evidence="1">
    <location>
        <begin position="851"/>
        <end position="869"/>
    </location>
</feature>
<reference evidence="2 3" key="1">
    <citation type="journal article" date="2015" name="PLoS ONE">
        <title>Rice-Infecting Pseudomonas Genomes Are Highly Accessorized and Harbor Multiple Putative Virulence Mechanisms to Cause Sheath Brown Rot.</title>
        <authorList>
            <person name="Quibod I.L."/>
            <person name="Grande G."/>
            <person name="Oreiro E.G."/>
            <person name="Borja F.N."/>
            <person name="Dossa G.S."/>
            <person name="Mauleon R."/>
            <person name="Cruz C.V."/>
            <person name="Oliva R."/>
        </authorList>
    </citation>
    <scope>NUCLEOTIDE SEQUENCE [LARGE SCALE GENOMIC DNA]</scope>
    <source>
        <strain evidence="2 3">IRRI 6609</strain>
    </source>
</reference>
<dbReference type="Gene3D" id="3.30.70.1320">
    <property type="entry name" value="Multidrug efflux transporter AcrB pore domain like"/>
    <property type="match status" value="1"/>
</dbReference>
<feature type="transmembrane region" description="Helical" evidence="1">
    <location>
        <begin position="385"/>
        <end position="408"/>
    </location>
</feature>
<feature type="transmembrane region" description="Helical" evidence="1">
    <location>
        <begin position="977"/>
        <end position="1003"/>
    </location>
</feature>
<feature type="transmembrane region" description="Helical" evidence="1">
    <location>
        <begin position="359"/>
        <end position="379"/>
    </location>
</feature>
<dbReference type="PANTHER" id="PTHR32063:SF18">
    <property type="entry name" value="CATION EFFLUX SYSTEM PROTEIN"/>
    <property type="match status" value="1"/>
</dbReference>
<dbReference type="PANTHER" id="PTHR32063">
    <property type="match status" value="1"/>
</dbReference>
<dbReference type="PRINTS" id="PR00702">
    <property type="entry name" value="ACRIFLAVINRP"/>
</dbReference>
<feature type="transmembrane region" description="Helical" evidence="1">
    <location>
        <begin position="876"/>
        <end position="896"/>
    </location>
</feature>
<evidence type="ECO:0000313" key="2">
    <source>
        <dbReference type="EMBL" id="KPA91766.1"/>
    </source>
</evidence>
<keyword evidence="3" id="KW-1185">Reference proteome</keyword>
<feature type="transmembrane region" description="Helical" evidence="1">
    <location>
        <begin position="429"/>
        <end position="449"/>
    </location>
</feature>
<dbReference type="Gene3D" id="1.20.1640.10">
    <property type="entry name" value="Multidrug efflux transporter AcrB transmembrane domain"/>
    <property type="match status" value="2"/>
</dbReference>
<dbReference type="RefSeq" id="WP_054062209.1">
    <property type="nucleotide sequence ID" value="NZ_JSYZ01000004.1"/>
</dbReference>
<dbReference type="SUPFAM" id="SSF82714">
    <property type="entry name" value="Multidrug efflux transporter AcrB TolC docking domain, DN and DC subdomains"/>
    <property type="match status" value="2"/>
</dbReference>
<dbReference type="AlphaFoldDB" id="A0A0M9GI13"/>
<sequence length="1015" mass="109268">MSLTRSAINSSRLTLFAALLILLGGVVTFLGFPSQEEPSITVRDALVSIAFNGLPVERAEELLARPTEEKLRELPEIRNLVTTVRPGSVIIQVTAYDEIKDLGALWQKVRAKAAEAGAGFPAGAQGPFVDDDFGRVTVASVAVTAPGYSLGEMRGPIKRLRNQLYALPGVEQVELYGLQDERLYIDLDRQRLAATGLSVQQLVQQLQGQNVIATGGIPVLGGQNTTLTVSGEVLGETQLRQLPLRLSNGETLPLQSVAKVSVGPADPPETAAVYQAQDSVVLAVSMQSGRSMQAFGKTLRARLKELERQLPADFTLHVVTFQPDVVHHEMQKMQHVMAETVVIVMAVVMLFLGWRTGLVVGAIVPLTILGSLIVMRAVGVELQTVSIAAIILALGLLVDNAIVIAEDIERRMHLGQDRRSAAEEAGRTLMIPLLTSSLVIVLAFSPFFLGQTSTNEYLRSLATVLAVTLLGSWLLSVTVTPLLCFYFAKAPSAGQACEHPDQYDSRFYRGYRRLIATLLNYPKSFLGGMLGLLAAAAFVLSQVPYDFLPKSDRMQFQIPLTLEPGSSSRATLQTVREISRWLSGDRDVLDSIGYVAGGGPRIVLGLNPPLPAPEVAYFTVSVREGADLDAVIERTRRYLLSEHPQVEAQPKRFSMGSTEAGVVIYRVIGPDEAVLRDLAGKLESALRALPGTEDVHDDWRTRLSRYTVQVDPYKARLANIGSTEIAQALQLRSDGIQVSSLQDGEAVVPIVAREVGSSGLDLGSTLIFPANGAAALPLSAIATLRSEFEASTIQRRNLQRAITVVGHNPSLTASSIVERLAPQVAKLDLPAGYRIELGGEIEDAAAANQALLKYLPHALVAILLLFIWQFNSFRKLLIVVASVPFVLIGVAVALLLTGYPFGFMATFGLLSLAGIIVNNAVLLLERIEAQSTAGESLHDAVVMAAVMRLRPIVMTKLTCIVGLVPLMLFAGPLWKGMAITIMGGLALGTLVTLGLVPVLYTLLFGHARPRSSTGS</sequence>
<dbReference type="Pfam" id="PF00873">
    <property type="entry name" value="ACR_tran"/>
    <property type="match status" value="1"/>
</dbReference>
<keyword evidence="1" id="KW-1133">Transmembrane helix</keyword>
<protein>
    <submittedName>
        <fullName evidence="2">Cation/multidrug efflux pump</fullName>
    </submittedName>
</protein>
<name>A0A0M9GI13_9PSED</name>
<evidence type="ECO:0000313" key="3">
    <source>
        <dbReference type="Proteomes" id="UP000037931"/>
    </source>
</evidence>
<dbReference type="Gene3D" id="3.30.70.1440">
    <property type="entry name" value="Multidrug efflux transporter AcrB pore domain"/>
    <property type="match status" value="1"/>
</dbReference>
<dbReference type="EMBL" id="JSYZ01000004">
    <property type="protein sequence ID" value="KPA91766.1"/>
    <property type="molecule type" value="Genomic_DNA"/>
</dbReference>
<feature type="transmembrane region" description="Helical" evidence="1">
    <location>
        <begin position="902"/>
        <end position="924"/>
    </location>
</feature>
<dbReference type="SUPFAM" id="SSF82693">
    <property type="entry name" value="Multidrug efflux transporter AcrB pore domain, PN1, PN2, PC1 and PC2 subdomains"/>
    <property type="match status" value="2"/>
</dbReference>
<feature type="transmembrane region" description="Helical" evidence="1">
    <location>
        <begin position="525"/>
        <end position="545"/>
    </location>
</feature>
<dbReference type="SUPFAM" id="SSF82866">
    <property type="entry name" value="Multidrug efflux transporter AcrB transmembrane domain"/>
    <property type="match status" value="2"/>
</dbReference>
<dbReference type="Gene3D" id="3.30.70.1430">
    <property type="entry name" value="Multidrug efflux transporter AcrB pore domain"/>
    <property type="match status" value="2"/>
</dbReference>
<keyword evidence="1" id="KW-0812">Transmembrane</keyword>
<feature type="transmembrane region" description="Helical" evidence="1">
    <location>
        <begin position="461"/>
        <end position="488"/>
    </location>
</feature>
<dbReference type="GO" id="GO:0042910">
    <property type="term" value="F:xenobiotic transmembrane transporter activity"/>
    <property type="evidence" value="ECO:0007669"/>
    <property type="project" value="TreeGrafter"/>
</dbReference>
<dbReference type="InterPro" id="IPR001036">
    <property type="entry name" value="Acrflvin-R"/>
</dbReference>
<organism evidence="2 3">
    <name type="scientific">Pseudomonas asplenii</name>
    <dbReference type="NCBI Taxonomy" id="53407"/>
    <lineage>
        <taxon>Bacteria</taxon>
        <taxon>Pseudomonadati</taxon>
        <taxon>Pseudomonadota</taxon>
        <taxon>Gammaproteobacteria</taxon>
        <taxon>Pseudomonadales</taxon>
        <taxon>Pseudomonadaceae</taxon>
        <taxon>Pseudomonas</taxon>
    </lineage>
</organism>
<evidence type="ECO:0000256" key="1">
    <source>
        <dbReference type="SAM" id="Phobius"/>
    </source>
</evidence>